<dbReference type="SMART" id="SM00495">
    <property type="entry name" value="ChtBD3"/>
    <property type="match status" value="1"/>
</dbReference>
<evidence type="ECO:0000313" key="2">
    <source>
        <dbReference type="EMBL" id="USU95558.1"/>
    </source>
</evidence>
<dbReference type="AlphaFoldDB" id="A0AAE9S9E1"/>
<dbReference type="Proteomes" id="UP001055514">
    <property type="component" value="Chromosome"/>
</dbReference>
<sequence>MKQYVIKNNFSAGELSPTLYTRTDIQQYSNGAKKLLNVIPLVEGGIRKRPGTLFLTSSATSLRLIPFVVNSDQAYMLILKPLSIQVFNPRTKTVVTTVTTPYTAAQIPELQFVQYRYEMFFTHNNVPVQRFRSSEDFTNWELTEFSFTHPPLDDDSAEYPFRKATQSGQDIGAYITITLGNITGWDAAANYLAGDVVEYSDATHPYAVYRAIKAHSGQEPYNSEYWEKVSANEADSFSESDVGSYIFINDGIVKITRYISPTQVGGEVLKKLEAVTEAIERSWSITPPAFNNTDGYPRCCTYFKQRLVLANTKKAPNKIWFSAVGGNANFLETTEDGDAFSVVSASGLANSILFLEAQRGVVCLTSGGEYMVSSDGALTPTTVNINEHTAFGAYPLTRPCRVGNEILFIQRGGERLRALSYRYEVDGLVSPEISALSSHIGEMHGGINEISYQQEPESLVWCVLGDGKVASITLNRDQEVIAWANQDFGGTVKSICSVPTGLGSDLCFMLINRNGTTCLEQISFDAYLDSQRTVALTSDTLSKSSFSYLRDLAVNQKNGESIFFIGFSETSTEMQFQGMAGQTINYGQAIHSEAVLFPPELSQNPSSTLLFKAKLDRTAFFFNKTLAPELNGELIELFEFTDTPMDSQTPRTGYHLIEGGNWSDLHAVPIVITHNKPLPFHLQAVAMQLSINER</sequence>
<evidence type="ECO:0000259" key="1">
    <source>
        <dbReference type="SMART" id="SM00495"/>
    </source>
</evidence>
<dbReference type="GO" id="GO:0005975">
    <property type="term" value="P:carbohydrate metabolic process"/>
    <property type="evidence" value="ECO:0007669"/>
    <property type="project" value="InterPro"/>
</dbReference>
<dbReference type="RefSeq" id="WP_126117510.1">
    <property type="nucleotide sequence ID" value="NZ_CP029610.1"/>
</dbReference>
<proteinExistence type="predicted"/>
<organism evidence="2 3">
    <name type="scientific">Acinetobacter pittii</name>
    <name type="common">Acinetobacter genomosp. 3</name>
    <dbReference type="NCBI Taxonomy" id="48296"/>
    <lineage>
        <taxon>Bacteria</taxon>
        <taxon>Pseudomonadati</taxon>
        <taxon>Pseudomonadota</taxon>
        <taxon>Gammaproteobacteria</taxon>
        <taxon>Moraxellales</taxon>
        <taxon>Moraxellaceae</taxon>
        <taxon>Acinetobacter</taxon>
        <taxon>Acinetobacter calcoaceticus/baumannii complex</taxon>
    </lineage>
</organism>
<gene>
    <name evidence="2" type="ORF">MWH18_04655</name>
</gene>
<reference evidence="2" key="1">
    <citation type="submission" date="2022-04" db="EMBL/GenBank/DDBJ databases">
        <title>Emergence of ST220 Acinetobacter pittii strain in bloodstream infection, which co-producing chromosomal NDM-1 and OXA-820 carbapenemases.</title>
        <authorList>
            <person name="Tian C."/>
            <person name="Xing M."/>
            <person name="Fu L."/>
            <person name="Xia D."/>
        </authorList>
    </citation>
    <scope>NUCLEOTIDE SEQUENCE</scope>
    <source>
        <strain evidence="2">TCM</strain>
    </source>
</reference>
<dbReference type="EMBL" id="CP095407">
    <property type="protein sequence ID" value="USU95558.1"/>
    <property type="molecule type" value="Genomic_DNA"/>
</dbReference>
<feature type="domain" description="Chitin-binding type-3" evidence="1">
    <location>
        <begin position="182"/>
        <end position="229"/>
    </location>
</feature>
<accession>A0AAE9S9E1</accession>
<dbReference type="GO" id="GO:0030246">
    <property type="term" value="F:carbohydrate binding"/>
    <property type="evidence" value="ECO:0007669"/>
    <property type="project" value="InterPro"/>
</dbReference>
<dbReference type="InterPro" id="IPR003610">
    <property type="entry name" value="CBM5/12"/>
</dbReference>
<protein>
    <submittedName>
        <fullName evidence="2">Carbohydrate-binding protein</fullName>
    </submittedName>
</protein>
<dbReference type="GO" id="GO:0004553">
    <property type="term" value="F:hydrolase activity, hydrolyzing O-glycosyl compounds"/>
    <property type="evidence" value="ECO:0007669"/>
    <property type="project" value="InterPro"/>
</dbReference>
<evidence type="ECO:0000313" key="3">
    <source>
        <dbReference type="Proteomes" id="UP001055514"/>
    </source>
</evidence>
<dbReference type="GO" id="GO:0005576">
    <property type="term" value="C:extracellular region"/>
    <property type="evidence" value="ECO:0007669"/>
    <property type="project" value="InterPro"/>
</dbReference>
<name>A0AAE9S9E1_ACIPI</name>